<dbReference type="Gene3D" id="3.30.450.40">
    <property type="match status" value="1"/>
</dbReference>
<accession>A0A7M1B486</accession>
<proteinExistence type="predicted"/>
<dbReference type="SMART" id="SM00065">
    <property type="entry name" value="GAF"/>
    <property type="match status" value="1"/>
</dbReference>
<dbReference type="KEGG" id="ssei:FJR45_11465"/>
<evidence type="ECO:0000313" key="2">
    <source>
        <dbReference type="EMBL" id="QOP44524.1"/>
    </source>
</evidence>
<evidence type="ECO:0000259" key="1">
    <source>
        <dbReference type="SMART" id="SM00065"/>
    </source>
</evidence>
<organism evidence="2 3">
    <name type="scientific">Sulfurimonas sediminis</name>
    <dbReference type="NCBI Taxonomy" id="2590020"/>
    <lineage>
        <taxon>Bacteria</taxon>
        <taxon>Pseudomonadati</taxon>
        <taxon>Campylobacterota</taxon>
        <taxon>Epsilonproteobacteria</taxon>
        <taxon>Campylobacterales</taxon>
        <taxon>Sulfurimonadaceae</taxon>
        <taxon>Sulfurimonas</taxon>
    </lineage>
</organism>
<feature type="domain" description="GAF" evidence="1">
    <location>
        <begin position="19"/>
        <end position="162"/>
    </location>
</feature>
<dbReference type="SUPFAM" id="SSF55781">
    <property type="entry name" value="GAF domain-like"/>
    <property type="match status" value="1"/>
</dbReference>
<sequence length="164" mass="18109">MKQLNRIAEFGKKLMTTSAIEDAIVLIGDEAKSLVEAQRCSIFIVDSDDEILWTTHSDGMGKIVVSADAGIVGATYKSKAPQIVNKPYEDERFLQHIDKKSGYLTENMLTVPVFDSKRNVMGVMQLLNKETDFTPQDLGTLTFFANYVSGSLELALITQIQGGK</sequence>
<dbReference type="Proteomes" id="UP000593719">
    <property type="component" value="Chromosome"/>
</dbReference>
<gene>
    <name evidence="2" type="ORF">FJR45_11465</name>
</gene>
<name>A0A7M1B486_9BACT</name>
<dbReference type="RefSeq" id="WP_193150655.1">
    <property type="nucleotide sequence ID" value="NZ_CP041235.1"/>
</dbReference>
<dbReference type="Pfam" id="PF01590">
    <property type="entry name" value="GAF"/>
    <property type="match status" value="1"/>
</dbReference>
<dbReference type="AlphaFoldDB" id="A0A7M1B486"/>
<reference evidence="2 3" key="1">
    <citation type="submission" date="2019-06" db="EMBL/GenBank/DDBJ databases">
        <title>Sulfurimonas gotlandica sp. nov., a chemoautotrophic and psychrotolerant epsilonproteobacterium isolated from a pelagic redoxcline, and an emended description of the genus Sulfurimonas.</title>
        <authorList>
            <person name="Wang S."/>
            <person name="Jiang L."/>
            <person name="Shao Z."/>
        </authorList>
    </citation>
    <scope>NUCLEOTIDE SEQUENCE [LARGE SCALE GENOMIC DNA]</scope>
    <source>
        <strain evidence="2 3">S2-6</strain>
    </source>
</reference>
<dbReference type="InterPro" id="IPR029016">
    <property type="entry name" value="GAF-like_dom_sf"/>
</dbReference>
<evidence type="ECO:0000313" key="3">
    <source>
        <dbReference type="Proteomes" id="UP000593719"/>
    </source>
</evidence>
<protein>
    <submittedName>
        <fullName evidence="2">GAF domain-containing protein</fullName>
    </submittedName>
</protein>
<keyword evidence="3" id="KW-1185">Reference proteome</keyword>
<dbReference type="EMBL" id="CP041235">
    <property type="protein sequence ID" value="QOP44524.1"/>
    <property type="molecule type" value="Genomic_DNA"/>
</dbReference>
<dbReference type="InterPro" id="IPR003018">
    <property type="entry name" value="GAF"/>
</dbReference>